<dbReference type="PROSITE" id="PS50853">
    <property type="entry name" value="FN3"/>
    <property type="match status" value="1"/>
</dbReference>
<dbReference type="InterPro" id="IPR008964">
    <property type="entry name" value="Invasin/intimin_cell_adhesion"/>
</dbReference>
<dbReference type="InterPro" id="IPR013783">
    <property type="entry name" value="Ig-like_fold"/>
</dbReference>
<accession>A0A2W4QGV1</accession>
<feature type="domain" description="Fibronectin type-III" evidence="2">
    <location>
        <begin position="608"/>
        <end position="702"/>
    </location>
</feature>
<dbReference type="EMBL" id="QJPH01000555">
    <property type="protein sequence ID" value="PZN70476.1"/>
    <property type="molecule type" value="Genomic_DNA"/>
</dbReference>
<dbReference type="CDD" id="cd00063">
    <property type="entry name" value="FN3"/>
    <property type="match status" value="1"/>
</dbReference>
<gene>
    <name evidence="3" type="ORF">DM484_28450</name>
</gene>
<dbReference type="Gene3D" id="2.60.40.10">
    <property type="entry name" value="Immunoglobulins"/>
    <property type="match status" value="2"/>
</dbReference>
<sequence>MKTHNKNNPTTGAMGLLAFFARTLTLLPAVAALLLGGAQTTLAATFEVTEADCSVSPGGWQWAVEQANANPGRDTIQIRKDFGPGNCPHHSGEQYPDFHVTESVDIVGNGFYVLDDPMWINPNGQVNPLGSCPHTGYDTLISDGSAFIDIGQRNIDNQGVEVTINGLNMRNLYGVAIVRKGAKLTIENAYIHDIYSVHQFGLCDTPIIEADQNVDLTLRNVKFSLITLTTGAFMATDFPVSIAVIDGGRGGGNLVMDRVTMEEFVGDHATAIRWVDGTVKIVNSQMVSSHGIWLNNAAMDFVNSTYLVGPAGVLFNDNFLIDKSTVKFQASTFWWGLTGDPCDRTRPGSQCAPKVTGFYAVHPADVPVENSGSNIRFEGSAIGAYAFGTATHPDPSWAVLMGDPSQYNSDAMTWFQPRGEQNAAAINAILPNALTALPGLHDFPSFYSNEYYRDITPLVPGVLIEAVPNAGSGGANELLNPIDNLPTPKDVLGKPRVYGNNTRNIGAVQNPDAPVLKASGGDSTADLGWNTPIGTITGYEICTSPSALTDPFVGNCTGTSTLVNDPTKTAQTIASLINGSPYWFVIRSFNGVAPGIWSNVATSTPYATVGIPTVSGIPGDNQVQLFWTEPATGGHPGPLSYFVVYRVKGQTQWVNGPGYLSGRTTRIPELAGGTEYEFGVAVQAFDGAASPVAGITTATPLSSQAITFGAAPVVSVGGTGKVSATGGGSGNPVTFASATPGVCAVNGNIATGLAVGTCSITADQAGNANYAAAPQATQNFSVGLSQTVSFGLPPMLSVGVTGPLSATGGASGNPVTYTSATPGVCTVNGNTVTGVAPGTCTIVATQAGNGSYNAASQSTQSFNIGQGNPANAEIECLFTWAEHTYPGLFAPAGALTTTWGPYTYRYYAGTHAYLGVSTNNRVYYMDEFGTLHDEGPLGDWLPRAGCQPVPPPSDCLFNWAQQYFPDLFGPAGFVTQVSGEYYYRYYSATNTYLGISSIDGNVYYMGSDRQLQGQGPLSLWLKLAGCQ</sequence>
<keyword evidence="1" id="KW-0732">Signal</keyword>
<protein>
    <recommendedName>
        <fullName evidence="2">Fibronectin type-III domain-containing protein</fullName>
    </recommendedName>
</protein>
<evidence type="ECO:0000313" key="3">
    <source>
        <dbReference type="EMBL" id="PZN70476.1"/>
    </source>
</evidence>
<comment type="caution">
    <text evidence="3">The sequence shown here is derived from an EMBL/GenBank/DDBJ whole genome shotgun (WGS) entry which is preliminary data.</text>
</comment>
<name>A0A2W4QGV1_9GAMM</name>
<dbReference type="AlphaFoldDB" id="A0A2W4QGV1"/>
<dbReference type="SMART" id="SM00060">
    <property type="entry name" value="FN3"/>
    <property type="match status" value="2"/>
</dbReference>
<dbReference type="SUPFAM" id="SSF49265">
    <property type="entry name" value="Fibronectin type III"/>
    <property type="match status" value="1"/>
</dbReference>
<dbReference type="InterPro" id="IPR036116">
    <property type="entry name" value="FN3_sf"/>
</dbReference>
<reference evidence="3 4" key="1">
    <citation type="journal article" date="2018" name="Aquat. Microb. Ecol.">
        <title>Gammaproteobacterial methanotrophs dominate.</title>
        <authorList>
            <person name="Rissanen A.J."/>
            <person name="Saarenheimo J."/>
            <person name="Tiirola M."/>
            <person name="Peura S."/>
            <person name="Aalto S.L."/>
            <person name="Karvinen A."/>
            <person name="Nykanen H."/>
        </authorList>
    </citation>
    <scope>NUCLEOTIDE SEQUENCE [LARGE SCALE GENOMIC DNA]</scope>
    <source>
        <strain evidence="3">AMbin10</strain>
    </source>
</reference>
<organism evidence="3 4">
    <name type="scientific">Candidatus Methylumidiphilus alinenensis</name>
    <dbReference type="NCBI Taxonomy" id="2202197"/>
    <lineage>
        <taxon>Bacteria</taxon>
        <taxon>Pseudomonadati</taxon>
        <taxon>Pseudomonadota</taxon>
        <taxon>Gammaproteobacteria</taxon>
        <taxon>Methylococcales</taxon>
        <taxon>Candidatus Methylumidiphilus</taxon>
    </lineage>
</organism>
<dbReference type="SUPFAM" id="SSF49373">
    <property type="entry name" value="Invasin/intimin cell-adhesion fragments"/>
    <property type="match status" value="1"/>
</dbReference>
<evidence type="ECO:0000313" key="4">
    <source>
        <dbReference type="Proteomes" id="UP000249396"/>
    </source>
</evidence>
<feature type="signal peptide" evidence="1">
    <location>
        <begin position="1"/>
        <end position="43"/>
    </location>
</feature>
<evidence type="ECO:0000256" key="1">
    <source>
        <dbReference type="SAM" id="SignalP"/>
    </source>
</evidence>
<evidence type="ECO:0000259" key="2">
    <source>
        <dbReference type="PROSITE" id="PS50853"/>
    </source>
</evidence>
<dbReference type="Proteomes" id="UP000249396">
    <property type="component" value="Unassembled WGS sequence"/>
</dbReference>
<dbReference type="InterPro" id="IPR011050">
    <property type="entry name" value="Pectin_lyase_fold/virulence"/>
</dbReference>
<dbReference type="SUPFAM" id="SSF51126">
    <property type="entry name" value="Pectin lyase-like"/>
    <property type="match status" value="1"/>
</dbReference>
<dbReference type="InterPro" id="IPR003961">
    <property type="entry name" value="FN3_dom"/>
</dbReference>
<proteinExistence type="predicted"/>
<dbReference type="Gene3D" id="2.60.40.1080">
    <property type="match status" value="1"/>
</dbReference>
<feature type="chain" id="PRO_5016173957" description="Fibronectin type-III domain-containing protein" evidence="1">
    <location>
        <begin position="44"/>
        <end position="1027"/>
    </location>
</feature>